<sequence>MRSFFLSLSIVSMYLLNAPVSRDLDHTTNVVAVYICVSKTASKYHYSQSCTGLNRCSHKIEKVSISDAKNRGYSLCGFED</sequence>
<accession>A0ABV4K8P2</accession>
<evidence type="ECO:0000313" key="2">
    <source>
        <dbReference type="Proteomes" id="UP001568894"/>
    </source>
</evidence>
<proteinExistence type="predicted"/>
<dbReference type="Proteomes" id="UP001568894">
    <property type="component" value="Unassembled WGS sequence"/>
</dbReference>
<name>A0ABV4K8P2_9FLAO</name>
<dbReference type="RefSeq" id="WP_371567503.1">
    <property type="nucleotide sequence ID" value="NZ_JASMRN010000002.1"/>
</dbReference>
<protein>
    <recommendedName>
        <fullName evidence="3">Secreted protein</fullName>
    </recommendedName>
</protein>
<reference evidence="1 2" key="1">
    <citation type="submission" date="2023-05" db="EMBL/GenBank/DDBJ databases">
        <title>Adaptations of aquatic viruses from atmosphere-close ecosystems of the Central Arctic Ocean.</title>
        <authorList>
            <person name="Rahlff J."/>
            <person name="Holmfeldt K."/>
        </authorList>
    </citation>
    <scope>NUCLEOTIDE SEQUENCE [LARGE SCALE GENOMIC DNA]</scope>
    <source>
        <strain evidence="1 2">Arc14</strain>
    </source>
</reference>
<dbReference type="EMBL" id="JASMRN010000002">
    <property type="protein sequence ID" value="MEZ7514005.1"/>
    <property type="molecule type" value="Genomic_DNA"/>
</dbReference>
<evidence type="ECO:0008006" key="3">
    <source>
        <dbReference type="Google" id="ProtNLM"/>
    </source>
</evidence>
<gene>
    <name evidence="1" type="ORF">QO192_01780</name>
</gene>
<evidence type="ECO:0000313" key="1">
    <source>
        <dbReference type="EMBL" id="MEZ7514005.1"/>
    </source>
</evidence>
<keyword evidence="2" id="KW-1185">Reference proteome</keyword>
<organism evidence="1 2">
    <name type="scientific">Flavobacterium frigidarium</name>
    <dbReference type="NCBI Taxonomy" id="99286"/>
    <lineage>
        <taxon>Bacteria</taxon>
        <taxon>Pseudomonadati</taxon>
        <taxon>Bacteroidota</taxon>
        <taxon>Flavobacteriia</taxon>
        <taxon>Flavobacteriales</taxon>
        <taxon>Flavobacteriaceae</taxon>
        <taxon>Flavobacterium</taxon>
    </lineage>
</organism>
<comment type="caution">
    <text evidence="1">The sequence shown here is derived from an EMBL/GenBank/DDBJ whole genome shotgun (WGS) entry which is preliminary data.</text>
</comment>